<dbReference type="Pfam" id="PF05485">
    <property type="entry name" value="THAP"/>
    <property type="match status" value="1"/>
</dbReference>
<feature type="non-terminal residue" evidence="8">
    <location>
        <position position="153"/>
    </location>
</feature>
<feature type="domain" description="THAP-type" evidence="7">
    <location>
        <begin position="1"/>
        <end position="100"/>
    </location>
</feature>
<organism evidence="8">
    <name type="scientific">Amblyomma sculptum</name>
    <name type="common">Tick</name>
    <dbReference type="NCBI Taxonomy" id="1581419"/>
    <lineage>
        <taxon>Eukaryota</taxon>
        <taxon>Metazoa</taxon>
        <taxon>Ecdysozoa</taxon>
        <taxon>Arthropoda</taxon>
        <taxon>Chelicerata</taxon>
        <taxon>Arachnida</taxon>
        <taxon>Acari</taxon>
        <taxon>Parasitiformes</taxon>
        <taxon>Ixodida</taxon>
        <taxon>Ixodoidea</taxon>
        <taxon>Ixodidae</taxon>
        <taxon>Amblyomminae</taxon>
        <taxon>Amblyomma</taxon>
    </lineage>
</organism>
<name>A0A1E1XMK8_AMBSC</name>
<dbReference type="Gene3D" id="6.20.210.20">
    <property type="entry name" value="THAP domain"/>
    <property type="match status" value="1"/>
</dbReference>
<reference evidence="8" key="1">
    <citation type="submission" date="2016-09" db="EMBL/GenBank/DDBJ databases">
        <authorList>
            <person name="Capua I."/>
            <person name="De Benedictis P."/>
            <person name="Joannis T."/>
            <person name="Lombin L.H."/>
            <person name="Cattoli G."/>
        </authorList>
    </citation>
    <scope>NUCLEOTIDE SEQUENCE</scope>
</reference>
<accession>A0A1E1XMK8</accession>
<evidence type="ECO:0000256" key="4">
    <source>
        <dbReference type="ARBA" id="ARBA00023125"/>
    </source>
</evidence>
<keyword evidence="2 5" id="KW-0863">Zinc-finger</keyword>
<evidence type="ECO:0000256" key="3">
    <source>
        <dbReference type="ARBA" id="ARBA00022833"/>
    </source>
</evidence>
<proteinExistence type="evidence at transcript level"/>
<evidence type="ECO:0000313" key="8">
    <source>
        <dbReference type="EMBL" id="JAU00454.1"/>
    </source>
</evidence>
<protein>
    <recommendedName>
        <fullName evidence="7">THAP-type domain-containing protein</fullName>
    </recommendedName>
</protein>
<evidence type="ECO:0000256" key="6">
    <source>
        <dbReference type="SAM" id="MobiDB-lite"/>
    </source>
</evidence>
<dbReference type="PROSITE" id="PS50950">
    <property type="entry name" value="ZF_THAP"/>
    <property type="match status" value="1"/>
</dbReference>
<dbReference type="GO" id="GO:0043565">
    <property type="term" value="F:sequence-specific DNA binding"/>
    <property type="evidence" value="ECO:0007669"/>
    <property type="project" value="InterPro"/>
</dbReference>
<dbReference type="SMART" id="SM00692">
    <property type="entry name" value="DM3"/>
    <property type="match status" value="1"/>
</dbReference>
<keyword evidence="1" id="KW-0479">Metal-binding</keyword>
<dbReference type="SUPFAM" id="SSF57716">
    <property type="entry name" value="Glucocorticoid receptor-like (DNA-binding domain)"/>
    <property type="match status" value="1"/>
</dbReference>
<keyword evidence="3" id="KW-0862">Zinc</keyword>
<evidence type="ECO:0000256" key="2">
    <source>
        <dbReference type="ARBA" id="ARBA00022771"/>
    </source>
</evidence>
<dbReference type="EMBL" id="GFAA01002981">
    <property type="protein sequence ID" value="JAU00454.1"/>
    <property type="molecule type" value="mRNA"/>
</dbReference>
<dbReference type="InterPro" id="IPR006612">
    <property type="entry name" value="THAP_Znf"/>
</dbReference>
<evidence type="ECO:0000256" key="5">
    <source>
        <dbReference type="PROSITE-ProRule" id="PRU00309"/>
    </source>
</evidence>
<dbReference type="InterPro" id="IPR026516">
    <property type="entry name" value="THAP1/10"/>
</dbReference>
<evidence type="ECO:0000256" key="1">
    <source>
        <dbReference type="ARBA" id="ARBA00022723"/>
    </source>
</evidence>
<dbReference type="SMART" id="SM00980">
    <property type="entry name" value="THAP"/>
    <property type="match status" value="1"/>
</dbReference>
<feature type="region of interest" description="Disordered" evidence="6">
    <location>
        <begin position="107"/>
        <end position="153"/>
    </location>
</feature>
<dbReference type="PANTHER" id="PTHR46600:SF11">
    <property type="entry name" value="THAP DOMAIN-CONTAINING PROTEIN 10"/>
    <property type="match status" value="1"/>
</dbReference>
<dbReference type="GO" id="GO:0008270">
    <property type="term" value="F:zinc ion binding"/>
    <property type="evidence" value="ECO:0007669"/>
    <property type="project" value="UniProtKB-KW"/>
</dbReference>
<dbReference type="PANTHER" id="PTHR46600">
    <property type="entry name" value="THAP DOMAIN-CONTAINING"/>
    <property type="match status" value="1"/>
</dbReference>
<dbReference type="InterPro" id="IPR038441">
    <property type="entry name" value="THAP_Znf_sf"/>
</dbReference>
<dbReference type="AlphaFoldDB" id="A0A1E1XMK8"/>
<reference evidence="8" key="2">
    <citation type="journal article" date="2017" name="Front. Cell. Infect. Microbiol.">
        <title>Analysis of the Salivary Gland Transcriptome of Unfed and Partially Fed Amblyomma sculptum Ticks and Descriptive Proteome of the Saliva.</title>
        <authorList>
            <person name="Esteves E."/>
            <person name="Maruyama S.R."/>
            <person name="Kawahara R."/>
            <person name="Fujita A."/>
            <person name="Martins L.A."/>
            <person name="Righi A.A."/>
            <person name="Costa F.B."/>
            <person name="Palmisano G."/>
            <person name="Labruna M.B."/>
            <person name="Sa-Nunes A."/>
            <person name="Ribeiro J.M.C."/>
            <person name="Fogaca A.C."/>
        </authorList>
    </citation>
    <scope>NUCLEOTIDE SEQUENCE</scope>
</reference>
<evidence type="ECO:0000259" key="7">
    <source>
        <dbReference type="PROSITE" id="PS50950"/>
    </source>
</evidence>
<sequence>MPKDRHRHCYAPGCRTGYAGVEATRKLSLFSVPKDEARKKLWEKNLHRADKPLDSKCAVCELHFEDRYILREYVHIVGGKEVRIPRGVPALASDAVPTILPNAPKYLSKAAPVGRAPRKREASTKLQGARRKKRREESPCSTTALQDELESND</sequence>
<keyword evidence="4 5" id="KW-0238">DNA-binding</keyword>